<keyword evidence="5" id="KW-1185">Reference proteome</keyword>
<accession>A0A1T5ED61</accession>
<dbReference type="PANTHER" id="PTHR34978:SF3">
    <property type="entry name" value="SLR0241 PROTEIN"/>
    <property type="match status" value="1"/>
</dbReference>
<protein>
    <submittedName>
        <fullName evidence="4">BlaR1 peptidase M56</fullName>
    </submittedName>
</protein>
<name>A0A1T5ED61_9SPHI</name>
<dbReference type="STRING" id="572036.SAMN05661099_2913"/>
<feature type="region of interest" description="Disordered" evidence="1">
    <location>
        <begin position="515"/>
        <end position="552"/>
    </location>
</feature>
<evidence type="ECO:0000313" key="5">
    <source>
        <dbReference type="Proteomes" id="UP000189981"/>
    </source>
</evidence>
<dbReference type="RefSeq" id="WP_079703428.1">
    <property type="nucleotide sequence ID" value="NZ_FUYR01000003.1"/>
</dbReference>
<dbReference type="EMBL" id="FUYR01000003">
    <property type="protein sequence ID" value="SKB81982.1"/>
    <property type="molecule type" value="Genomic_DNA"/>
</dbReference>
<keyword evidence="2" id="KW-0472">Membrane</keyword>
<reference evidence="5" key="1">
    <citation type="submission" date="2017-02" db="EMBL/GenBank/DDBJ databases">
        <authorList>
            <person name="Varghese N."/>
            <person name="Submissions S."/>
        </authorList>
    </citation>
    <scope>NUCLEOTIDE SEQUENCE [LARGE SCALE GENOMIC DNA]</scope>
    <source>
        <strain evidence="5">DSM 22385</strain>
    </source>
</reference>
<feature type="domain" description="Peptidase M56" evidence="3">
    <location>
        <begin position="116"/>
        <end position="301"/>
    </location>
</feature>
<keyword evidence="2" id="KW-0812">Transmembrane</keyword>
<organism evidence="4 5">
    <name type="scientific">Daejeonella lutea</name>
    <dbReference type="NCBI Taxonomy" id="572036"/>
    <lineage>
        <taxon>Bacteria</taxon>
        <taxon>Pseudomonadati</taxon>
        <taxon>Bacteroidota</taxon>
        <taxon>Sphingobacteriia</taxon>
        <taxon>Sphingobacteriales</taxon>
        <taxon>Sphingobacteriaceae</taxon>
        <taxon>Daejeonella</taxon>
    </lineage>
</organism>
<gene>
    <name evidence="4" type="ORF">SAMN05661099_2913</name>
</gene>
<feature type="transmembrane region" description="Helical" evidence="2">
    <location>
        <begin position="16"/>
        <end position="41"/>
    </location>
</feature>
<sequence length="708" mass="78543">MNLIVDFMDSEALTRAVYLTLLHSLWQGAAIAAFTGLILLGSGKLSPSVRYNFLAGGMVLFVLCSLLTFFKFADTPAEISFEKGSLLIEGPQIQTIAQADLLDQVFSTLNLYSNSIVLAWFIIICFNGVQLSLGIYRVSNLKNKEIFNPGDKWTSLVQIWSKRMGIKSIVTFAESGLTAIPLTVGYFKPMILVPVGMLAAIPAEQVEAIILHELAHIKRQDYFINIFQSLVEVVFFFNPAIWWLSKRIRIERENCCDDLAIASSSGKIEYVRALISFEEYRNHHNQLSIAFTGSENSLVKRAKRIIYNQNDTLNPMEKFILTSGLVFSGLLSLAFTDGAKEHISKTFNPVVSTFEKAFPAVKSFTLIPDTIPAAKIHEITINGGSTTFNADHNGKSYKIVIQDDEVTELYVNNRKVAKENLADYTNTIIEIVQFNEAVNATENSHNKSVPRGNFTTFEAFENPRKELHFKGEPLKLLGKLVLNKDFAIEKFTALSDISNLEPLSAFADTLPPTAPAAPAAPAAPSVPPTPSVSPLTAPVPYTPQSPSAPNLEPRAGIKAIKARPAKSPKINVVPELEIRATPDVKPGINTTPKIETDIEIKPTPAYKPAKITGKGLNSPDPIRPIRRNYSSQQLNTNQAVNPNDLTHQITKELITEGLVKDPKKFSYRINNNELIVDGIKQSSEIRDQILSKMLKRKDHTIDFTYRKN</sequence>
<keyword evidence="2" id="KW-1133">Transmembrane helix</keyword>
<evidence type="ECO:0000256" key="2">
    <source>
        <dbReference type="SAM" id="Phobius"/>
    </source>
</evidence>
<feature type="transmembrane region" description="Helical" evidence="2">
    <location>
        <begin position="116"/>
        <end position="136"/>
    </location>
</feature>
<feature type="transmembrane region" description="Helical" evidence="2">
    <location>
        <begin position="222"/>
        <end position="244"/>
    </location>
</feature>
<dbReference type="PANTHER" id="PTHR34978">
    <property type="entry name" value="POSSIBLE SENSOR-TRANSDUCER PROTEIN BLAR"/>
    <property type="match status" value="1"/>
</dbReference>
<dbReference type="Pfam" id="PF05569">
    <property type="entry name" value="Peptidase_M56"/>
    <property type="match status" value="1"/>
</dbReference>
<dbReference type="InterPro" id="IPR008756">
    <property type="entry name" value="Peptidase_M56"/>
</dbReference>
<dbReference type="Proteomes" id="UP000189981">
    <property type="component" value="Unassembled WGS sequence"/>
</dbReference>
<feature type="transmembrane region" description="Helical" evidence="2">
    <location>
        <begin position="53"/>
        <end position="73"/>
    </location>
</feature>
<evidence type="ECO:0000259" key="3">
    <source>
        <dbReference type="Pfam" id="PF05569"/>
    </source>
</evidence>
<evidence type="ECO:0000256" key="1">
    <source>
        <dbReference type="SAM" id="MobiDB-lite"/>
    </source>
</evidence>
<dbReference type="AlphaFoldDB" id="A0A1T5ED61"/>
<dbReference type="Gene3D" id="3.30.2010.10">
    <property type="entry name" value="Metalloproteases ('zincins'), catalytic domain"/>
    <property type="match status" value="1"/>
</dbReference>
<proteinExistence type="predicted"/>
<dbReference type="InterPro" id="IPR052173">
    <property type="entry name" value="Beta-lactam_resp_regulator"/>
</dbReference>
<evidence type="ECO:0000313" key="4">
    <source>
        <dbReference type="EMBL" id="SKB81982.1"/>
    </source>
</evidence>
<dbReference type="CDD" id="cd07341">
    <property type="entry name" value="M56_BlaR1_MecR1_like"/>
    <property type="match status" value="1"/>
</dbReference>
<dbReference type="OrthoDB" id="15218at2"/>